<organism evidence="3 4">
    <name type="scientific">Streptomyces globisporus</name>
    <dbReference type="NCBI Taxonomy" id="1908"/>
    <lineage>
        <taxon>Bacteria</taxon>
        <taxon>Bacillati</taxon>
        <taxon>Actinomycetota</taxon>
        <taxon>Actinomycetes</taxon>
        <taxon>Kitasatosporales</taxon>
        <taxon>Streptomycetaceae</taxon>
        <taxon>Streptomyces</taxon>
    </lineage>
</organism>
<proteinExistence type="predicted"/>
<dbReference type="InterPro" id="IPR050268">
    <property type="entry name" value="NADH-dep_flavin_reductase"/>
</dbReference>
<keyword evidence="1" id="KW-0560">Oxidoreductase</keyword>
<gene>
    <name evidence="3" type="ORF">SGL43_01840</name>
</gene>
<dbReference type="InterPro" id="IPR012349">
    <property type="entry name" value="Split_barrel_FMN-bd"/>
</dbReference>
<evidence type="ECO:0000256" key="1">
    <source>
        <dbReference type="ARBA" id="ARBA00023002"/>
    </source>
</evidence>
<comment type="caution">
    <text evidence="3">The sequence shown here is derived from an EMBL/GenBank/DDBJ whole genome shotgun (WGS) entry which is preliminary data.</text>
</comment>
<dbReference type="InterPro" id="IPR002563">
    <property type="entry name" value="Flavin_Rdtase-like_dom"/>
</dbReference>
<accession>A0ABM9GTM5</accession>
<evidence type="ECO:0000313" key="3">
    <source>
        <dbReference type="EMBL" id="CAH9414828.1"/>
    </source>
</evidence>
<dbReference type="Gene3D" id="2.30.110.10">
    <property type="entry name" value="Electron Transport, Fmn-binding Protein, Chain A"/>
    <property type="match status" value="1"/>
</dbReference>
<feature type="domain" description="Flavin reductase like" evidence="2">
    <location>
        <begin position="23"/>
        <end position="171"/>
    </location>
</feature>
<evidence type="ECO:0000313" key="4">
    <source>
        <dbReference type="Proteomes" id="UP001154015"/>
    </source>
</evidence>
<protein>
    <recommendedName>
        <fullName evidence="2">Flavin reductase like domain-containing protein</fullName>
    </recommendedName>
</protein>
<dbReference type="PANTHER" id="PTHR30466:SF1">
    <property type="entry name" value="FMN REDUCTASE (NADH) RUTF"/>
    <property type="match status" value="1"/>
</dbReference>
<sequence length="182" mass="19255">MANSPAGTAARATVDPAAFRSLMTAHPVGVTIVTTVGPDAEPWGMTCSSLCGVSLQPATLLVCLRDRSPTLAALLHTSAFAVNLLHEGAEPVSRLFSSGAPDRFEKATWVPDPESGVPHLIEDAHTIADCEVGETLTVGDHVVVFGRVLRVTSRADRPAGPLLYGMRRYWSLPDAADEGRGR</sequence>
<dbReference type="RefSeq" id="WP_086671619.1">
    <property type="nucleotide sequence ID" value="NZ_CAKXYP010000004.1"/>
</dbReference>
<reference evidence="3" key="1">
    <citation type="submission" date="2022-03" db="EMBL/GenBank/DDBJ databases">
        <authorList>
            <person name="Leyn A S."/>
        </authorList>
    </citation>
    <scope>NUCLEOTIDE SEQUENCE</scope>
    <source>
        <strain evidence="3">Streptomyces globisporus 4-3</strain>
    </source>
</reference>
<dbReference type="Proteomes" id="UP001154015">
    <property type="component" value="Unassembled WGS sequence"/>
</dbReference>
<dbReference type="SMART" id="SM00903">
    <property type="entry name" value="Flavin_Reduct"/>
    <property type="match status" value="1"/>
</dbReference>
<dbReference type="Pfam" id="PF01613">
    <property type="entry name" value="Flavin_Reduct"/>
    <property type="match status" value="1"/>
</dbReference>
<dbReference type="SUPFAM" id="SSF50475">
    <property type="entry name" value="FMN-binding split barrel"/>
    <property type="match status" value="1"/>
</dbReference>
<keyword evidence="4" id="KW-1185">Reference proteome</keyword>
<name>A0ABM9GTM5_STRGL</name>
<dbReference type="PANTHER" id="PTHR30466">
    <property type="entry name" value="FLAVIN REDUCTASE"/>
    <property type="match status" value="1"/>
</dbReference>
<dbReference type="EMBL" id="CAKXYP010000004">
    <property type="protein sequence ID" value="CAH9414828.1"/>
    <property type="molecule type" value="Genomic_DNA"/>
</dbReference>
<evidence type="ECO:0000259" key="2">
    <source>
        <dbReference type="SMART" id="SM00903"/>
    </source>
</evidence>